<keyword evidence="4 6" id="KW-1133">Transmembrane helix</keyword>
<dbReference type="PANTHER" id="PTHR32322">
    <property type="entry name" value="INNER MEMBRANE TRANSPORTER"/>
    <property type="match status" value="1"/>
</dbReference>
<dbReference type="AlphaFoldDB" id="A0AAN2CBP5"/>
<accession>A0AAN2CBP5</accession>
<evidence type="ECO:0000256" key="3">
    <source>
        <dbReference type="ARBA" id="ARBA00022692"/>
    </source>
</evidence>
<dbReference type="EMBL" id="AP025523">
    <property type="protein sequence ID" value="BDE08067.1"/>
    <property type="molecule type" value="Genomic_DNA"/>
</dbReference>
<name>A0AAN2CBP5_UNVUL</name>
<feature type="domain" description="EamA" evidence="7">
    <location>
        <begin position="157"/>
        <end position="288"/>
    </location>
</feature>
<dbReference type="Gene3D" id="1.10.3730.20">
    <property type="match status" value="1"/>
</dbReference>
<evidence type="ECO:0000313" key="8">
    <source>
        <dbReference type="EMBL" id="BDE08067.1"/>
    </source>
</evidence>
<evidence type="ECO:0000256" key="2">
    <source>
        <dbReference type="ARBA" id="ARBA00007362"/>
    </source>
</evidence>
<feature type="domain" description="EamA" evidence="7">
    <location>
        <begin position="9"/>
        <end position="142"/>
    </location>
</feature>
<evidence type="ECO:0000256" key="6">
    <source>
        <dbReference type="SAM" id="Phobius"/>
    </source>
</evidence>
<protein>
    <submittedName>
        <fullName evidence="8">Integral membrane protein</fullName>
    </submittedName>
</protein>
<comment type="similarity">
    <text evidence="2">Belongs to the EamA transporter family.</text>
</comment>
<dbReference type="InterPro" id="IPR000620">
    <property type="entry name" value="EamA_dom"/>
</dbReference>
<proteinExistence type="inferred from homology"/>
<feature type="transmembrane region" description="Helical" evidence="6">
    <location>
        <begin position="98"/>
        <end position="119"/>
    </location>
</feature>
<evidence type="ECO:0000313" key="9">
    <source>
        <dbReference type="Proteomes" id="UP001317532"/>
    </source>
</evidence>
<dbReference type="InterPro" id="IPR037185">
    <property type="entry name" value="EmrE-like"/>
</dbReference>
<feature type="transmembrane region" description="Helical" evidence="6">
    <location>
        <begin position="272"/>
        <end position="288"/>
    </location>
</feature>
<feature type="transmembrane region" description="Helical" evidence="6">
    <location>
        <begin position="185"/>
        <end position="204"/>
    </location>
</feature>
<comment type="subcellular location">
    <subcellularLocation>
        <location evidence="1">Membrane</location>
        <topology evidence="1">Multi-pass membrane protein</topology>
    </subcellularLocation>
</comment>
<dbReference type="SUPFAM" id="SSF103481">
    <property type="entry name" value="Multidrug resistance efflux transporter EmrE"/>
    <property type="match status" value="2"/>
</dbReference>
<dbReference type="PANTHER" id="PTHR32322:SF2">
    <property type="entry name" value="EAMA DOMAIN-CONTAINING PROTEIN"/>
    <property type="match status" value="1"/>
</dbReference>
<evidence type="ECO:0000256" key="5">
    <source>
        <dbReference type="ARBA" id="ARBA00023136"/>
    </source>
</evidence>
<evidence type="ECO:0000256" key="4">
    <source>
        <dbReference type="ARBA" id="ARBA00022989"/>
    </source>
</evidence>
<dbReference type="Proteomes" id="UP001317532">
    <property type="component" value="Chromosome"/>
</dbReference>
<reference evidence="8 9" key="1">
    <citation type="journal article" date="2022" name="ISME Commun">
        <title>Vulcanimicrobium alpinus gen. nov. sp. nov., the first cultivated representative of the candidate phylum 'Eremiobacterota', is a metabolically versatile aerobic anoxygenic phototroph.</title>
        <authorList>
            <person name="Yabe S."/>
            <person name="Muto K."/>
            <person name="Abe K."/>
            <person name="Yokota A."/>
            <person name="Staudigel H."/>
            <person name="Tebo B.M."/>
        </authorList>
    </citation>
    <scope>NUCLEOTIDE SEQUENCE [LARGE SCALE GENOMIC DNA]</scope>
    <source>
        <strain evidence="8 9">WC8-2</strain>
    </source>
</reference>
<gene>
    <name evidence="8" type="ORF">WPS_33430</name>
</gene>
<keyword evidence="9" id="KW-1185">Reference proteome</keyword>
<keyword evidence="5 6" id="KW-0472">Membrane</keyword>
<feature type="transmembrane region" description="Helical" evidence="6">
    <location>
        <begin position="216"/>
        <end position="237"/>
    </location>
</feature>
<evidence type="ECO:0000259" key="7">
    <source>
        <dbReference type="Pfam" id="PF00892"/>
    </source>
</evidence>
<evidence type="ECO:0000256" key="1">
    <source>
        <dbReference type="ARBA" id="ARBA00004141"/>
    </source>
</evidence>
<feature type="transmembrane region" description="Helical" evidence="6">
    <location>
        <begin position="71"/>
        <end position="92"/>
    </location>
</feature>
<dbReference type="InterPro" id="IPR050638">
    <property type="entry name" value="AA-Vitamin_Transporters"/>
</dbReference>
<feature type="transmembrane region" description="Helical" evidence="6">
    <location>
        <begin position="249"/>
        <end position="266"/>
    </location>
</feature>
<dbReference type="GO" id="GO:0016020">
    <property type="term" value="C:membrane"/>
    <property type="evidence" value="ECO:0007669"/>
    <property type="project" value="UniProtKB-SubCell"/>
</dbReference>
<feature type="transmembrane region" description="Helical" evidence="6">
    <location>
        <begin position="156"/>
        <end position="173"/>
    </location>
</feature>
<organism evidence="8 9">
    <name type="scientific">Vulcanimicrobium alpinum</name>
    <dbReference type="NCBI Taxonomy" id="3016050"/>
    <lineage>
        <taxon>Bacteria</taxon>
        <taxon>Bacillati</taxon>
        <taxon>Vulcanimicrobiota</taxon>
        <taxon>Vulcanimicrobiia</taxon>
        <taxon>Vulcanimicrobiales</taxon>
        <taxon>Vulcanimicrobiaceae</taxon>
        <taxon>Vulcanimicrobium</taxon>
    </lineage>
</organism>
<dbReference type="Pfam" id="PF00892">
    <property type="entry name" value="EamA"/>
    <property type="match status" value="2"/>
</dbReference>
<feature type="transmembrane region" description="Helical" evidence="6">
    <location>
        <begin position="7"/>
        <end position="26"/>
    </location>
</feature>
<keyword evidence="3 6" id="KW-0812">Transmembrane</keyword>
<feature type="transmembrane region" description="Helical" evidence="6">
    <location>
        <begin position="38"/>
        <end position="59"/>
    </location>
</feature>
<dbReference type="KEGG" id="vab:WPS_33430"/>
<feature type="transmembrane region" description="Helical" evidence="6">
    <location>
        <begin position="128"/>
        <end position="144"/>
    </location>
</feature>
<sequence>MGPVNQRTLGVAAALFYIFLWASAFVPSKIGALDSSPLWFLVVRFATAGAIALAASFALGVRWPRGRSEWLAIAAVGILSNAVYLGCTYEALRHMGSGVGAIVASTNPLTLALVAPWLLHEPLTVRKAIGLLLGFGGVVAIMIVRTGSGTADPLDIATAFVGVLGSVASTIVFKRWCAGLDLRAVTALQLLVAGLALLPLAIAFEGPPHATWTWQLLVSFAYVVLVMSFGASLLWFWLLTHGEASRVSAYYFLTPVFGLALAALLLHEPVGVRDLGGLVSIALGIAIVQRA</sequence>